<sequence length="102" mass="11188">MSDPALNEMIWQIVASIPPGKVATYGQVAALAGCPNHARYVGSTLKKLPKDTTLPWHRVVNAKGESSFPKDSDGYKRQLARLNDEGVSFRNGKLSLSQYGWV</sequence>
<dbReference type="GO" id="GO:0032259">
    <property type="term" value="P:methylation"/>
    <property type="evidence" value="ECO:0007669"/>
    <property type="project" value="UniProtKB-KW"/>
</dbReference>
<dbReference type="EMBL" id="JMQN01000021">
    <property type="protein sequence ID" value="KEA64029.1"/>
    <property type="molecule type" value="Genomic_DNA"/>
</dbReference>
<reference evidence="3 4" key="1">
    <citation type="submission" date="2014-04" db="EMBL/GenBank/DDBJ databases">
        <title>Marinobacterium kochiensis sp. nov., isolated from sediment sample collected from Kochi backwaters in Kerala, India.</title>
        <authorList>
            <person name="Singh A."/>
            <person name="Pinnaka A.K."/>
        </authorList>
    </citation>
    <scope>NUCLEOTIDE SEQUENCE [LARGE SCALE GENOMIC DNA]</scope>
    <source>
        <strain evidence="3 4">AK27</strain>
    </source>
</reference>
<name>A0A081FZS4_9GAMM</name>
<keyword evidence="3" id="KW-0489">Methyltransferase</keyword>
<comment type="caution">
    <text evidence="3">The sequence shown here is derived from an EMBL/GenBank/DDBJ whole genome shotgun (WGS) entry which is preliminary data.</text>
</comment>
<dbReference type="AlphaFoldDB" id="A0A081FZS4"/>
<dbReference type="SUPFAM" id="SSF46767">
    <property type="entry name" value="Methylated DNA-protein cysteine methyltransferase, C-terminal domain"/>
    <property type="match status" value="1"/>
</dbReference>
<dbReference type="Proteomes" id="UP000028252">
    <property type="component" value="Unassembled WGS sequence"/>
</dbReference>
<accession>A0A081FZS4</accession>
<dbReference type="InterPro" id="IPR036388">
    <property type="entry name" value="WH-like_DNA-bd_sf"/>
</dbReference>
<protein>
    <submittedName>
        <fullName evidence="3">Methylated-DNA--protein-cysteine methyltransferase-related protein</fullName>
    </submittedName>
</protein>
<dbReference type="eggNOG" id="COG3695">
    <property type="taxonomic scope" value="Bacteria"/>
</dbReference>
<dbReference type="CDD" id="cd06445">
    <property type="entry name" value="ATase"/>
    <property type="match status" value="1"/>
</dbReference>
<gene>
    <name evidence="3" type="ORF">ADIMK_1764</name>
</gene>
<dbReference type="GO" id="GO:0008168">
    <property type="term" value="F:methyltransferase activity"/>
    <property type="evidence" value="ECO:0007669"/>
    <property type="project" value="UniProtKB-KW"/>
</dbReference>
<dbReference type="InterPro" id="IPR052520">
    <property type="entry name" value="ATL_DNA_repair"/>
</dbReference>
<keyword evidence="1" id="KW-0227">DNA damage</keyword>
<dbReference type="Pfam" id="PF01035">
    <property type="entry name" value="DNA_binding_1"/>
    <property type="match status" value="1"/>
</dbReference>
<evidence type="ECO:0000313" key="3">
    <source>
        <dbReference type="EMBL" id="KEA64029.1"/>
    </source>
</evidence>
<dbReference type="InterPro" id="IPR014048">
    <property type="entry name" value="MethylDNA_cys_MeTrfase_DNA-bd"/>
</dbReference>
<dbReference type="Gene3D" id="1.10.10.10">
    <property type="entry name" value="Winged helix-like DNA-binding domain superfamily/Winged helix DNA-binding domain"/>
    <property type="match status" value="1"/>
</dbReference>
<dbReference type="InterPro" id="IPR036217">
    <property type="entry name" value="MethylDNA_cys_MeTrfase_DNAb"/>
</dbReference>
<keyword evidence="4" id="KW-1185">Reference proteome</keyword>
<evidence type="ECO:0000259" key="2">
    <source>
        <dbReference type="Pfam" id="PF01035"/>
    </source>
</evidence>
<dbReference type="PATRIC" id="fig|1232683.4.peg.1738"/>
<organism evidence="3 4">
    <name type="scientific">Marinobacterium lacunae</name>
    <dbReference type="NCBI Taxonomy" id="1232683"/>
    <lineage>
        <taxon>Bacteria</taxon>
        <taxon>Pseudomonadati</taxon>
        <taxon>Pseudomonadota</taxon>
        <taxon>Gammaproteobacteria</taxon>
        <taxon>Oceanospirillales</taxon>
        <taxon>Oceanospirillaceae</taxon>
        <taxon>Marinobacterium</taxon>
    </lineage>
</organism>
<dbReference type="PANTHER" id="PTHR42942">
    <property type="entry name" value="6-O-METHYLGUANINE DNA METHYLTRANSFERASE"/>
    <property type="match status" value="1"/>
</dbReference>
<evidence type="ECO:0000313" key="4">
    <source>
        <dbReference type="Proteomes" id="UP000028252"/>
    </source>
</evidence>
<evidence type="ECO:0000256" key="1">
    <source>
        <dbReference type="ARBA" id="ARBA00022763"/>
    </source>
</evidence>
<dbReference type="OrthoDB" id="9132167at2"/>
<proteinExistence type="predicted"/>
<dbReference type="GO" id="GO:0006281">
    <property type="term" value="P:DNA repair"/>
    <property type="evidence" value="ECO:0007669"/>
    <property type="project" value="InterPro"/>
</dbReference>
<dbReference type="PANTHER" id="PTHR42942:SF1">
    <property type="entry name" value="ALKYLTRANSFERASE-LIKE PROTEIN 1"/>
    <property type="match status" value="1"/>
</dbReference>
<feature type="domain" description="Methylated-DNA-[protein]-cysteine S-methyltransferase DNA binding" evidence="2">
    <location>
        <begin position="7"/>
        <end position="87"/>
    </location>
</feature>
<keyword evidence="3" id="KW-0808">Transferase</keyword>